<reference evidence="1" key="1">
    <citation type="submission" date="2018-11" db="EMBL/GenBank/DDBJ databases">
        <title>The sequence and de novo assembly of Larimichthys crocea genome using PacBio and Hi-C technologies.</title>
        <authorList>
            <person name="Xu P."/>
            <person name="Chen B."/>
            <person name="Zhou Z."/>
            <person name="Ke Q."/>
            <person name="Wu Y."/>
            <person name="Bai H."/>
            <person name="Pu F."/>
        </authorList>
    </citation>
    <scope>NUCLEOTIDE SEQUENCE</scope>
    <source>
        <tissue evidence="1">Muscle</tissue>
    </source>
</reference>
<evidence type="ECO:0000313" key="2">
    <source>
        <dbReference type="Proteomes" id="UP000793456"/>
    </source>
</evidence>
<dbReference type="Proteomes" id="UP000793456">
    <property type="component" value="Chromosome XIV"/>
</dbReference>
<protein>
    <submittedName>
        <fullName evidence="1">Uncharacterized protein</fullName>
    </submittedName>
</protein>
<sequence>MMEVLVLIDFEGTMGDELTVGMGDVVKNVTKASEEGWLEGELRGKRGIFPANFVKEVPVYLMGDIMREPRSIRKSTQTKRMKQTRKCEVVYAYNPMNEDELMLEVRGDDRDHQRD</sequence>
<name>A0ACD3QV82_LARCR</name>
<accession>A0ACD3QV82</accession>
<dbReference type="EMBL" id="CM011687">
    <property type="protein sequence ID" value="TMS11030.1"/>
    <property type="molecule type" value="Genomic_DNA"/>
</dbReference>
<evidence type="ECO:0000313" key="1">
    <source>
        <dbReference type="EMBL" id="TMS11030.1"/>
    </source>
</evidence>
<comment type="caution">
    <text evidence="1">The sequence shown here is derived from an EMBL/GenBank/DDBJ whole genome shotgun (WGS) entry which is preliminary data.</text>
</comment>
<gene>
    <name evidence="1" type="ORF">E3U43_020023</name>
</gene>
<organism evidence="1 2">
    <name type="scientific">Larimichthys crocea</name>
    <name type="common">Large yellow croaker</name>
    <name type="synonym">Pseudosciaena crocea</name>
    <dbReference type="NCBI Taxonomy" id="215358"/>
    <lineage>
        <taxon>Eukaryota</taxon>
        <taxon>Metazoa</taxon>
        <taxon>Chordata</taxon>
        <taxon>Craniata</taxon>
        <taxon>Vertebrata</taxon>
        <taxon>Euteleostomi</taxon>
        <taxon>Actinopterygii</taxon>
        <taxon>Neopterygii</taxon>
        <taxon>Teleostei</taxon>
        <taxon>Neoteleostei</taxon>
        <taxon>Acanthomorphata</taxon>
        <taxon>Eupercaria</taxon>
        <taxon>Sciaenidae</taxon>
        <taxon>Larimichthys</taxon>
    </lineage>
</organism>
<keyword evidence="2" id="KW-1185">Reference proteome</keyword>
<proteinExistence type="predicted"/>